<keyword evidence="4 11" id="KW-0808">Transferase</keyword>
<feature type="binding site" evidence="11">
    <location>
        <position position="46"/>
    </location>
    <ligand>
        <name>substrate</name>
    </ligand>
</feature>
<sequence length="288" mass="31427">MSNISQINVQPAFPLSKTPLVHCITNDISLETVANALLYVGAKPLMADYPAEFADIFQQTDALLLNLGHLSRTQVTSLKQASKWAYETNKPTVLDVVGITATKLRNNLAHELLEKTASISVVKGNISEMRTFCGLYSHGRGVDSSNLDQENGALTELKTSLCKVTQEYPHTVFLATGQRDLIVSYDKAFVLENGVFGLDSFTGSGDIVGALIAAILGTKTSPLQAVLNAVSYFNLCGEQAAKKNDVTTGIATFRHLTLDQLSLLSQDHNWTKKIRAYKLDDHCHNIDN</sequence>
<evidence type="ECO:0000256" key="6">
    <source>
        <dbReference type="ARBA" id="ARBA00022741"/>
    </source>
</evidence>
<evidence type="ECO:0000256" key="8">
    <source>
        <dbReference type="ARBA" id="ARBA00022840"/>
    </source>
</evidence>
<dbReference type="EMBL" id="JQCN01000018">
    <property type="protein sequence ID" value="KRO00667.1"/>
    <property type="molecule type" value="Genomic_DNA"/>
</dbReference>
<evidence type="ECO:0000256" key="2">
    <source>
        <dbReference type="ARBA" id="ARBA00001946"/>
    </source>
</evidence>
<evidence type="ECO:0000256" key="9">
    <source>
        <dbReference type="ARBA" id="ARBA00022842"/>
    </source>
</evidence>
<gene>
    <name evidence="11" type="primary">thiM</name>
    <name evidence="12" type="ORF">IV66_GL001342</name>
</gene>
<dbReference type="HAMAP" id="MF_00228">
    <property type="entry name" value="Thz_kinase"/>
    <property type="match status" value="1"/>
</dbReference>
<comment type="function">
    <text evidence="11">Catalyzes the phosphorylation of the hydroxyl group of 4-methyl-5-beta-hydroxyethylthiazole (THZ).</text>
</comment>
<evidence type="ECO:0000256" key="7">
    <source>
        <dbReference type="ARBA" id="ARBA00022777"/>
    </source>
</evidence>
<evidence type="ECO:0000313" key="13">
    <source>
        <dbReference type="Proteomes" id="UP000051886"/>
    </source>
</evidence>
<protein>
    <recommendedName>
        <fullName evidence="11">Hydroxyethylthiazole kinase</fullName>
        <ecNumber evidence="11">2.7.1.50</ecNumber>
    </recommendedName>
    <alternativeName>
        <fullName evidence="11">4-methyl-5-beta-hydroxyethylthiazole kinase</fullName>
        <shortName evidence="11">TH kinase</shortName>
        <shortName evidence="11">Thz kinase</shortName>
    </alternativeName>
</protein>
<feature type="binding site" evidence="11">
    <location>
        <position position="123"/>
    </location>
    <ligand>
        <name>ATP</name>
        <dbReference type="ChEBI" id="CHEBI:30616"/>
    </ligand>
</feature>
<comment type="similarity">
    <text evidence="11">Belongs to the Thz kinase family.</text>
</comment>
<dbReference type="AlphaFoldDB" id="A0A0R2LLB4"/>
<comment type="cofactor">
    <cofactor evidence="2 11">
        <name>Mg(2+)</name>
        <dbReference type="ChEBI" id="CHEBI:18420"/>
    </cofactor>
</comment>
<keyword evidence="9 11" id="KW-0460">Magnesium</keyword>
<dbReference type="GO" id="GO:0000287">
    <property type="term" value="F:magnesium ion binding"/>
    <property type="evidence" value="ECO:0007669"/>
    <property type="project" value="UniProtKB-UniRule"/>
</dbReference>
<dbReference type="PRINTS" id="PR01099">
    <property type="entry name" value="HYETHTZKNASE"/>
</dbReference>
<evidence type="ECO:0000256" key="3">
    <source>
        <dbReference type="ARBA" id="ARBA00004868"/>
    </source>
</evidence>
<keyword evidence="5 11" id="KW-0479">Metal-binding</keyword>
<dbReference type="InterPro" id="IPR029056">
    <property type="entry name" value="Ribokinase-like"/>
</dbReference>
<dbReference type="RefSeq" id="WP_017867459.1">
    <property type="nucleotide sequence ID" value="NZ_BJYB01000017.1"/>
</dbReference>
<dbReference type="Pfam" id="PF02110">
    <property type="entry name" value="HK"/>
    <property type="match status" value="1"/>
</dbReference>
<evidence type="ECO:0000256" key="11">
    <source>
        <dbReference type="HAMAP-Rule" id="MF_00228"/>
    </source>
</evidence>
<dbReference type="STRING" id="449659.IV66_GL001342"/>
<dbReference type="UniPathway" id="UPA00060">
    <property type="reaction ID" value="UER00139"/>
</dbReference>
<comment type="pathway">
    <text evidence="3 11">Cofactor biosynthesis; thiamine diphosphate biosynthesis; 4-methyl-5-(2-phosphoethyl)-thiazole from 5-(2-hydroxyethyl)-4-methylthiazole: step 1/1.</text>
</comment>
<proteinExistence type="inferred from homology"/>
<reference evidence="12 13" key="1">
    <citation type="journal article" date="2015" name="Genome Announc.">
        <title>Expanding the biotechnology potential of lactobacilli through comparative genomics of 213 strains and associated genera.</title>
        <authorList>
            <person name="Sun Z."/>
            <person name="Harris H.M."/>
            <person name="McCann A."/>
            <person name="Guo C."/>
            <person name="Argimon S."/>
            <person name="Zhang W."/>
            <person name="Yang X."/>
            <person name="Jeffery I.B."/>
            <person name="Cooney J.C."/>
            <person name="Kagawa T.F."/>
            <person name="Liu W."/>
            <person name="Song Y."/>
            <person name="Salvetti E."/>
            <person name="Wrobel A."/>
            <person name="Rasinkangas P."/>
            <person name="Parkhill J."/>
            <person name="Rea M.C."/>
            <person name="O'Sullivan O."/>
            <person name="Ritari J."/>
            <person name="Douillard F.P."/>
            <person name="Paul Ross R."/>
            <person name="Yang R."/>
            <person name="Briner A.E."/>
            <person name="Felis G.E."/>
            <person name="de Vos W.M."/>
            <person name="Barrangou R."/>
            <person name="Klaenhammer T.R."/>
            <person name="Caufield P.W."/>
            <person name="Cui Y."/>
            <person name="Zhang H."/>
            <person name="O'Toole P.W."/>
        </authorList>
    </citation>
    <scope>NUCLEOTIDE SEQUENCE [LARGE SCALE GENOMIC DNA]</scope>
    <source>
        <strain evidence="12 13">NBRC 103219</strain>
    </source>
</reference>
<dbReference type="PIRSF" id="PIRSF000513">
    <property type="entry name" value="Thz_kinase"/>
    <property type="match status" value="1"/>
</dbReference>
<dbReference type="EC" id="2.7.1.50" evidence="11"/>
<dbReference type="CDD" id="cd01170">
    <property type="entry name" value="THZ_kinase"/>
    <property type="match status" value="1"/>
</dbReference>
<evidence type="ECO:0000256" key="4">
    <source>
        <dbReference type="ARBA" id="ARBA00022679"/>
    </source>
</evidence>
<name>A0A0R2LLB4_9LACO</name>
<evidence type="ECO:0000256" key="5">
    <source>
        <dbReference type="ARBA" id="ARBA00022723"/>
    </source>
</evidence>
<dbReference type="GO" id="GO:0009229">
    <property type="term" value="P:thiamine diphosphate biosynthetic process"/>
    <property type="evidence" value="ECO:0007669"/>
    <property type="project" value="UniProtKB-UniRule"/>
</dbReference>
<organism evidence="12 13">
    <name type="scientific">Ligilactobacillus pobuzihii</name>
    <dbReference type="NCBI Taxonomy" id="449659"/>
    <lineage>
        <taxon>Bacteria</taxon>
        <taxon>Bacillati</taxon>
        <taxon>Bacillota</taxon>
        <taxon>Bacilli</taxon>
        <taxon>Lactobacillales</taxon>
        <taxon>Lactobacillaceae</taxon>
        <taxon>Ligilactobacillus</taxon>
    </lineage>
</organism>
<dbReference type="Gene3D" id="3.40.1190.20">
    <property type="match status" value="1"/>
</dbReference>
<feature type="binding site" evidence="11">
    <location>
        <position position="176"/>
    </location>
    <ligand>
        <name>ATP</name>
        <dbReference type="ChEBI" id="CHEBI:30616"/>
    </ligand>
</feature>
<dbReference type="GO" id="GO:0005524">
    <property type="term" value="F:ATP binding"/>
    <property type="evidence" value="ECO:0007669"/>
    <property type="project" value="UniProtKB-UniRule"/>
</dbReference>
<accession>A0A0R2LLB4</accession>
<keyword evidence="7 11" id="KW-0418">Kinase</keyword>
<evidence type="ECO:0000313" key="12">
    <source>
        <dbReference type="EMBL" id="KRO00667.1"/>
    </source>
</evidence>
<keyword evidence="10 11" id="KW-0784">Thiamine biosynthesis</keyword>
<keyword evidence="8 11" id="KW-0067">ATP-binding</keyword>
<evidence type="ECO:0000256" key="10">
    <source>
        <dbReference type="ARBA" id="ARBA00022977"/>
    </source>
</evidence>
<dbReference type="GO" id="GO:0004417">
    <property type="term" value="F:hydroxyethylthiazole kinase activity"/>
    <property type="evidence" value="ECO:0007669"/>
    <property type="project" value="UniProtKB-UniRule"/>
</dbReference>
<dbReference type="OrthoDB" id="9778146at2"/>
<feature type="binding site" evidence="11">
    <location>
        <position position="203"/>
    </location>
    <ligand>
        <name>substrate</name>
    </ligand>
</feature>
<dbReference type="PATRIC" id="fig|449659.4.peg.1359"/>
<comment type="catalytic activity">
    <reaction evidence="1 11">
        <text>5-(2-hydroxyethyl)-4-methylthiazole + ATP = 4-methyl-5-(2-phosphooxyethyl)-thiazole + ADP + H(+)</text>
        <dbReference type="Rhea" id="RHEA:24212"/>
        <dbReference type="ChEBI" id="CHEBI:15378"/>
        <dbReference type="ChEBI" id="CHEBI:17957"/>
        <dbReference type="ChEBI" id="CHEBI:30616"/>
        <dbReference type="ChEBI" id="CHEBI:58296"/>
        <dbReference type="ChEBI" id="CHEBI:456216"/>
        <dbReference type="EC" id="2.7.1.50"/>
    </reaction>
</comment>
<keyword evidence="13" id="KW-1185">Reference proteome</keyword>
<keyword evidence="6 11" id="KW-0547">Nucleotide-binding</keyword>
<dbReference type="SUPFAM" id="SSF53613">
    <property type="entry name" value="Ribokinase-like"/>
    <property type="match status" value="1"/>
</dbReference>
<dbReference type="GO" id="GO:0009228">
    <property type="term" value="P:thiamine biosynthetic process"/>
    <property type="evidence" value="ECO:0007669"/>
    <property type="project" value="UniProtKB-KW"/>
</dbReference>
<evidence type="ECO:0000256" key="1">
    <source>
        <dbReference type="ARBA" id="ARBA00001771"/>
    </source>
</evidence>
<dbReference type="InterPro" id="IPR000417">
    <property type="entry name" value="Hyethyz_kinase"/>
</dbReference>
<comment type="caution">
    <text evidence="12">The sequence shown here is derived from an EMBL/GenBank/DDBJ whole genome shotgun (WGS) entry which is preliminary data.</text>
</comment>
<dbReference type="Proteomes" id="UP000051886">
    <property type="component" value="Unassembled WGS sequence"/>
</dbReference>